<dbReference type="InterPro" id="IPR000792">
    <property type="entry name" value="Tscrpt_reg_LuxR_C"/>
</dbReference>
<proteinExistence type="predicted"/>
<dbReference type="EMBL" id="JTLZ01000012">
    <property type="protein sequence ID" value="KHO19984.1"/>
    <property type="molecule type" value="Genomic_DNA"/>
</dbReference>
<dbReference type="InterPro" id="IPR011990">
    <property type="entry name" value="TPR-like_helical_dom_sf"/>
</dbReference>
<dbReference type="InterPro" id="IPR016032">
    <property type="entry name" value="Sig_transdc_resp-reg_C-effctor"/>
</dbReference>
<accession>A0ABR4YN18</accession>
<dbReference type="SUPFAM" id="SSF48452">
    <property type="entry name" value="TPR-like"/>
    <property type="match status" value="1"/>
</dbReference>
<keyword evidence="2" id="KW-0067">ATP-binding</keyword>
<evidence type="ECO:0000256" key="1">
    <source>
        <dbReference type="ARBA" id="ARBA00022741"/>
    </source>
</evidence>
<dbReference type="Gene3D" id="1.10.10.10">
    <property type="entry name" value="Winged helix-like DNA-binding domain superfamily/Winged helix DNA-binding domain"/>
    <property type="match status" value="1"/>
</dbReference>
<protein>
    <submittedName>
        <fullName evidence="4">LuxR family transcriptional regulator</fullName>
    </submittedName>
</protein>
<name>A0ABR4YN18_9MYCO</name>
<evidence type="ECO:0000313" key="4">
    <source>
        <dbReference type="EMBL" id="KHO19984.1"/>
    </source>
</evidence>
<dbReference type="PANTHER" id="PTHR16305">
    <property type="entry name" value="TESTICULAR SOLUBLE ADENYLYL CYCLASE"/>
    <property type="match status" value="1"/>
</dbReference>
<dbReference type="PROSITE" id="PS50043">
    <property type="entry name" value="HTH_LUXR_2"/>
    <property type="match status" value="1"/>
</dbReference>
<dbReference type="InterPro" id="IPR041664">
    <property type="entry name" value="AAA_16"/>
</dbReference>
<keyword evidence="5" id="KW-1185">Reference proteome</keyword>
<dbReference type="SUPFAM" id="SSF52540">
    <property type="entry name" value="P-loop containing nucleoside triphosphate hydrolases"/>
    <property type="match status" value="1"/>
</dbReference>
<feature type="domain" description="HTH luxR-type" evidence="3">
    <location>
        <begin position="870"/>
        <end position="934"/>
    </location>
</feature>
<dbReference type="Pfam" id="PF13191">
    <property type="entry name" value="AAA_16"/>
    <property type="match status" value="1"/>
</dbReference>
<organism evidence="4 5">
    <name type="scientific">Mycolicibacterium setense</name>
    <dbReference type="NCBI Taxonomy" id="431269"/>
    <lineage>
        <taxon>Bacteria</taxon>
        <taxon>Bacillati</taxon>
        <taxon>Actinomycetota</taxon>
        <taxon>Actinomycetes</taxon>
        <taxon>Mycobacteriales</taxon>
        <taxon>Mycobacteriaceae</taxon>
        <taxon>Mycolicibacterium</taxon>
    </lineage>
</organism>
<keyword evidence="1" id="KW-0547">Nucleotide-binding</keyword>
<dbReference type="InterPro" id="IPR027417">
    <property type="entry name" value="P-loop_NTPase"/>
</dbReference>
<dbReference type="Pfam" id="PF00196">
    <property type="entry name" value="GerE"/>
    <property type="match status" value="1"/>
</dbReference>
<dbReference type="Proteomes" id="UP000031004">
    <property type="component" value="Unassembled WGS sequence"/>
</dbReference>
<dbReference type="SUPFAM" id="SSF46894">
    <property type="entry name" value="C-terminal effector domain of the bipartite response regulators"/>
    <property type="match status" value="1"/>
</dbReference>
<dbReference type="CDD" id="cd06170">
    <property type="entry name" value="LuxR_C_like"/>
    <property type="match status" value="1"/>
</dbReference>
<dbReference type="InterPro" id="IPR036388">
    <property type="entry name" value="WH-like_DNA-bd_sf"/>
</dbReference>
<reference evidence="4 5" key="1">
    <citation type="submission" date="2014-11" db="EMBL/GenBank/DDBJ databases">
        <title>Mycobacterium setense Manresensis Genome.</title>
        <authorList>
            <person name="Rech G."/>
            <person name="Sumoy L."/>
        </authorList>
    </citation>
    <scope>NUCLEOTIDE SEQUENCE [LARGE SCALE GENOMIC DNA]</scope>
    <source>
        <strain evidence="4 5">Manresensis</strain>
    </source>
</reference>
<dbReference type="SMART" id="SM00421">
    <property type="entry name" value="HTH_LUXR"/>
    <property type="match status" value="1"/>
</dbReference>
<evidence type="ECO:0000313" key="5">
    <source>
        <dbReference type="Proteomes" id="UP000031004"/>
    </source>
</evidence>
<dbReference type="PANTHER" id="PTHR16305:SF35">
    <property type="entry name" value="TRANSCRIPTIONAL ACTIVATOR DOMAIN"/>
    <property type="match status" value="1"/>
</dbReference>
<dbReference type="Gene3D" id="1.25.40.10">
    <property type="entry name" value="Tetratricopeptide repeat domain"/>
    <property type="match status" value="1"/>
</dbReference>
<comment type="caution">
    <text evidence="4">The sequence shown here is derived from an EMBL/GenBank/DDBJ whole genome shotgun (WGS) entry which is preliminary data.</text>
</comment>
<gene>
    <name evidence="4" type="ORF">QQ44_25540</name>
</gene>
<evidence type="ECO:0000259" key="3">
    <source>
        <dbReference type="PROSITE" id="PS50043"/>
    </source>
</evidence>
<sequence>MAMTGASPPLHGRTGECAALRRLVSDAGASGSAVLVVRGEAGVGKTALLDYVVEQASAFRLTQVAGVESDMELAFAGLHHLCAPLLDQYLHTLPEPQRDALSVAFGRGTGPAPDRFLVGLAVLSLLAAAADDQPLLCVIDDAQWLDQVSVQTLGFVARRLLAEPVVLAFGVRDNRDGTAADVLPGLPELRLEGLSDSDARDLLDAVVLGRLDERVRDRLIAESRGNPLALLEVPRNVSAAERAGGFWIAGTRPSVGQVEEGFVRRIQSLPPDTRQLALLAAADPVGDPVVFSRAAGYLGIGMDALAPAEAAGVIEFGPRMRFHHPLVRSAAYRAADVADRRAVHRALASATDPESDPDRRAWHAANAASGPDDAVAADLEASAWRAQSRGGIAAAAAFLERAAVLTADPALRSSRAIAAADAKRDSAAPEAAYELLSLAELTPLTALQQAQVGRLRAQMDFTSSRGGLPGSPPVRHAAALLLEAAKKLENLDDELARETYIEAMAAAMFASRSQPKALVLAAEAARAAVGGIAAPTRPIDFLLIGMANLITDGLPAAVDHLRSALELWCEHARQHDGRALRWLALAFPIVQESAAHEIWDDELVDRLATAMIGYARATGALAILPPTIAYKAGVHVHAGEFVTAARLMEEADSISEVIGYRPMKYHKVELAAWRGDLAEAGRLIEAGIAEGTAKGEGRLLGAAGYAAAVLYNGLGRYEEALAAAQKACEYNDLGFYSWTLLELTEAGVRVGERDVAADAVRRLEASAGTSGTDWGLGALAGARALLADDTEADALFKESVERLGRTRIGVQLARTHLRYGEWLRRQKQRTAAREHLNVAYEMFTKMGASGFAERARRELTANGEKVRKQPLASGDELTAQEAQIAQLARDGLTNQEIGAQLFISTHTVEWHLRKVFVKLGVRSRRQLRSVSWNS</sequence>
<dbReference type="PRINTS" id="PR00038">
    <property type="entry name" value="HTHLUXR"/>
</dbReference>
<dbReference type="RefSeq" id="WP_039326075.1">
    <property type="nucleotide sequence ID" value="NZ_JTLZ01000012.1"/>
</dbReference>
<evidence type="ECO:0000256" key="2">
    <source>
        <dbReference type="ARBA" id="ARBA00022840"/>
    </source>
</evidence>